<evidence type="ECO:0000313" key="3">
    <source>
        <dbReference type="Proteomes" id="UP000827721"/>
    </source>
</evidence>
<sequence length="217" mass="24533">MASLNKLCWLAFLLLSVIAVAVESTSFDSGYSRLNSIGHDEDLFEDNEFLFDSESARRQLKADSIVSLPLSTRGRANEVLWHFEKLGSYIVPSLVNLSLRKISVDVACPQCGRVAEFFIHAILMCKSLHLVHQAFQEANTLPCRVVVPLAQDYEWLFDMLMVYQCSPVRVGLKLVSLLMFKSYGDPSWHDLGNGDWIPTLLIVFYLSLEMPIKLLMA</sequence>
<evidence type="ECO:0000313" key="2">
    <source>
        <dbReference type="EMBL" id="KAH7568908.1"/>
    </source>
</evidence>
<name>A0ABQ8HX32_9ROSI</name>
<comment type="caution">
    <text evidence="2">The sequence shown here is derived from an EMBL/GenBank/DDBJ whole genome shotgun (WGS) entry which is preliminary data.</text>
</comment>
<dbReference type="EMBL" id="JAFEMO010000006">
    <property type="protein sequence ID" value="KAH7568908.1"/>
    <property type="molecule type" value="Genomic_DNA"/>
</dbReference>
<feature type="signal peptide" evidence="1">
    <location>
        <begin position="1"/>
        <end position="24"/>
    </location>
</feature>
<feature type="chain" id="PRO_5047205710" description="Reverse transcriptase zinc-binding domain-containing protein" evidence="1">
    <location>
        <begin position="25"/>
        <end position="217"/>
    </location>
</feature>
<gene>
    <name evidence="2" type="ORF">JRO89_XS06G0071000</name>
</gene>
<reference evidence="2 3" key="1">
    <citation type="submission" date="2021-02" db="EMBL/GenBank/DDBJ databases">
        <title>Plant Genome Project.</title>
        <authorList>
            <person name="Zhang R.-G."/>
        </authorList>
    </citation>
    <scope>NUCLEOTIDE SEQUENCE [LARGE SCALE GENOMIC DNA]</scope>
    <source>
        <tissue evidence="2">Leaves</tissue>
    </source>
</reference>
<accession>A0ABQ8HX32</accession>
<organism evidence="2 3">
    <name type="scientific">Xanthoceras sorbifolium</name>
    <dbReference type="NCBI Taxonomy" id="99658"/>
    <lineage>
        <taxon>Eukaryota</taxon>
        <taxon>Viridiplantae</taxon>
        <taxon>Streptophyta</taxon>
        <taxon>Embryophyta</taxon>
        <taxon>Tracheophyta</taxon>
        <taxon>Spermatophyta</taxon>
        <taxon>Magnoliopsida</taxon>
        <taxon>eudicotyledons</taxon>
        <taxon>Gunneridae</taxon>
        <taxon>Pentapetalae</taxon>
        <taxon>rosids</taxon>
        <taxon>malvids</taxon>
        <taxon>Sapindales</taxon>
        <taxon>Sapindaceae</taxon>
        <taxon>Xanthoceroideae</taxon>
        <taxon>Xanthoceras</taxon>
    </lineage>
</organism>
<protein>
    <recommendedName>
        <fullName evidence="4">Reverse transcriptase zinc-binding domain-containing protein</fullName>
    </recommendedName>
</protein>
<evidence type="ECO:0008006" key="4">
    <source>
        <dbReference type="Google" id="ProtNLM"/>
    </source>
</evidence>
<keyword evidence="3" id="KW-1185">Reference proteome</keyword>
<evidence type="ECO:0000256" key="1">
    <source>
        <dbReference type="SAM" id="SignalP"/>
    </source>
</evidence>
<dbReference type="Proteomes" id="UP000827721">
    <property type="component" value="Unassembled WGS sequence"/>
</dbReference>
<keyword evidence="1" id="KW-0732">Signal</keyword>
<proteinExistence type="predicted"/>